<gene>
    <name evidence="1" type="ORF">EDD18DRAFT_1110278</name>
</gene>
<dbReference type="EMBL" id="JAUEPU010000039">
    <property type="protein sequence ID" value="KAK0488303.1"/>
    <property type="molecule type" value="Genomic_DNA"/>
</dbReference>
<name>A0AA39PS91_9AGAR</name>
<proteinExistence type="predicted"/>
<dbReference type="AlphaFoldDB" id="A0AA39PS91"/>
<dbReference type="Proteomes" id="UP001175228">
    <property type="component" value="Unassembled WGS sequence"/>
</dbReference>
<accession>A0AA39PS91</accession>
<protein>
    <submittedName>
        <fullName evidence="1">Uncharacterized protein</fullName>
    </submittedName>
</protein>
<sequence>MSPWPVLELKNSQRLWLYSPRAEAVNAYARVKSFSRMPSILPSRSGARTRSDSISRCFSILTRGDTTPALSCCDVPAIQIEIKLREINVCWMMIRRIEPNHHPSEVKARHPHVKAAKDQNYKQELYFIHVYGVAGLCVSWPQVELYFNPLSKQVMAGIMGVSRWYLHQSIAMGVSRWVHPSENQGNAFPPPCGIMWSTCGTASADFLQRVLLETF</sequence>
<evidence type="ECO:0000313" key="2">
    <source>
        <dbReference type="Proteomes" id="UP001175228"/>
    </source>
</evidence>
<reference evidence="1" key="1">
    <citation type="submission" date="2023-06" db="EMBL/GenBank/DDBJ databases">
        <authorList>
            <consortium name="Lawrence Berkeley National Laboratory"/>
            <person name="Ahrendt S."/>
            <person name="Sahu N."/>
            <person name="Indic B."/>
            <person name="Wong-Bajracharya J."/>
            <person name="Merenyi Z."/>
            <person name="Ke H.-M."/>
            <person name="Monk M."/>
            <person name="Kocsube S."/>
            <person name="Drula E."/>
            <person name="Lipzen A."/>
            <person name="Balint B."/>
            <person name="Henrissat B."/>
            <person name="Andreopoulos B."/>
            <person name="Martin F.M."/>
            <person name="Harder C.B."/>
            <person name="Rigling D."/>
            <person name="Ford K.L."/>
            <person name="Foster G.D."/>
            <person name="Pangilinan J."/>
            <person name="Papanicolaou A."/>
            <person name="Barry K."/>
            <person name="LaButti K."/>
            <person name="Viragh M."/>
            <person name="Koriabine M."/>
            <person name="Yan M."/>
            <person name="Riley R."/>
            <person name="Champramary S."/>
            <person name="Plett K.L."/>
            <person name="Tsai I.J."/>
            <person name="Slot J."/>
            <person name="Sipos G."/>
            <person name="Plett J."/>
            <person name="Nagy L.G."/>
            <person name="Grigoriev I.V."/>
        </authorList>
    </citation>
    <scope>NUCLEOTIDE SEQUENCE</scope>
    <source>
        <strain evidence="1">HWK02</strain>
    </source>
</reference>
<evidence type="ECO:0000313" key="1">
    <source>
        <dbReference type="EMBL" id="KAK0488303.1"/>
    </source>
</evidence>
<organism evidence="1 2">
    <name type="scientific">Armillaria luteobubalina</name>
    <dbReference type="NCBI Taxonomy" id="153913"/>
    <lineage>
        <taxon>Eukaryota</taxon>
        <taxon>Fungi</taxon>
        <taxon>Dikarya</taxon>
        <taxon>Basidiomycota</taxon>
        <taxon>Agaricomycotina</taxon>
        <taxon>Agaricomycetes</taxon>
        <taxon>Agaricomycetidae</taxon>
        <taxon>Agaricales</taxon>
        <taxon>Marasmiineae</taxon>
        <taxon>Physalacriaceae</taxon>
        <taxon>Armillaria</taxon>
    </lineage>
</organism>
<keyword evidence="2" id="KW-1185">Reference proteome</keyword>
<comment type="caution">
    <text evidence="1">The sequence shown here is derived from an EMBL/GenBank/DDBJ whole genome shotgun (WGS) entry which is preliminary data.</text>
</comment>